<feature type="domain" description="Heterokaryon incompatibility" evidence="1">
    <location>
        <begin position="38"/>
        <end position="127"/>
    </location>
</feature>
<feature type="non-terminal residue" evidence="2">
    <location>
        <position position="128"/>
    </location>
</feature>
<dbReference type="InterPro" id="IPR010730">
    <property type="entry name" value="HET"/>
</dbReference>
<evidence type="ECO:0000313" key="3">
    <source>
        <dbReference type="Proteomes" id="UP000235786"/>
    </source>
</evidence>
<proteinExistence type="predicted"/>
<feature type="non-terminal residue" evidence="2">
    <location>
        <position position="1"/>
    </location>
</feature>
<sequence>HAGCPGGVTLFLPSRVIQVGTHAKPKICVDNISRQAEYVALSYCWGGDQIVKLEARHILDGKPWHLRQDLLPQTFSDAIITTPNLGIEYLWIDGLCIVQDDEQDKAKEINSMWPIYKNATLKFLAAGS</sequence>
<name>A0A2J6RZ83_HYAVF</name>
<protein>
    <recommendedName>
        <fullName evidence="1">Heterokaryon incompatibility domain-containing protein</fullName>
    </recommendedName>
</protein>
<accession>A0A2J6RZ83</accession>
<dbReference type="AlphaFoldDB" id="A0A2J6RZ83"/>
<organism evidence="2 3">
    <name type="scientific">Hyaloscypha variabilis (strain UAMH 11265 / GT02V1 / F)</name>
    <name type="common">Meliniomyces variabilis</name>
    <dbReference type="NCBI Taxonomy" id="1149755"/>
    <lineage>
        <taxon>Eukaryota</taxon>
        <taxon>Fungi</taxon>
        <taxon>Dikarya</taxon>
        <taxon>Ascomycota</taxon>
        <taxon>Pezizomycotina</taxon>
        <taxon>Leotiomycetes</taxon>
        <taxon>Helotiales</taxon>
        <taxon>Hyaloscyphaceae</taxon>
        <taxon>Hyaloscypha</taxon>
        <taxon>Hyaloscypha variabilis</taxon>
    </lineage>
</organism>
<dbReference type="Proteomes" id="UP000235786">
    <property type="component" value="Unassembled WGS sequence"/>
</dbReference>
<dbReference type="PANTHER" id="PTHR33112">
    <property type="entry name" value="DOMAIN PROTEIN, PUTATIVE-RELATED"/>
    <property type="match status" value="1"/>
</dbReference>
<dbReference type="Pfam" id="PF06985">
    <property type="entry name" value="HET"/>
    <property type="match status" value="1"/>
</dbReference>
<gene>
    <name evidence="2" type="ORF">L207DRAFT_388087</name>
</gene>
<dbReference type="PANTHER" id="PTHR33112:SF16">
    <property type="entry name" value="HETEROKARYON INCOMPATIBILITY DOMAIN-CONTAINING PROTEIN"/>
    <property type="match status" value="1"/>
</dbReference>
<evidence type="ECO:0000313" key="2">
    <source>
        <dbReference type="EMBL" id="PMD43823.1"/>
    </source>
</evidence>
<evidence type="ECO:0000259" key="1">
    <source>
        <dbReference type="Pfam" id="PF06985"/>
    </source>
</evidence>
<dbReference type="EMBL" id="KZ613941">
    <property type="protein sequence ID" value="PMD43823.1"/>
    <property type="molecule type" value="Genomic_DNA"/>
</dbReference>
<keyword evidence="3" id="KW-1185">Reference proteome</keyword>
<reference evidence="2 3" key="1">
    <citation type="submission" date="2016-04" db="EMBL/GenBank/DDBJ databases">
        <title>A degradative enzymes factory behind the ericoid mycorrhizal symbiosis.</title>
        <authorList>
            <consortium name="DOE Joint Genome Institute"/>
            <person name="Martino E."/>
            <person name="Morin E."/>
            <person name="Grelet G."/>
            <person name="Kuo A."/>
            <person name="Kohler A."/>
            <person name="Daghino S."/>
            <person name="Barry K."/>
            <person name="Choi C."/>
            <person name="Cichocki N."/>
            <person name="Clum A."/>
            <person name="Copeland A."/>
            <person name="Hainaut M."/>
            <person name="Haridas S."/>
            <person name="Labutti K."/>
            <person name="Lindquist E."/>
            <person name="Lipzen A."/>
            <person name="Khouja H.-R."/>
            <person name="Murat C."/>
            <person name="Ohm R."/>
            <person name="Olson A."/>
            <person name="Spatafora J."/>
            <person name="Veneault-Fourrey C."/>
            <person name="Henrissat B."/>
            <person name="Grigoriev I."/>
            <person name="Martin F."/>
            <person name="Perotto S."/>
        </authorList>
    </citation>
    <scope>NUCLEOTIDE SEQUENCE [LARGE SCALE GENOMIC DNA]</scope>
    <source>
        <strain evidence="2 3">F</strain>
    </source>
</reference>
<dbReference type="OrthoDB" id="3563405at2759"/>
<dbReference type="STRING" id="1149755.A0A2J6RZ83"/>